<keyword evidence="1" id="KW-1133">Transmembrane helix</keyword>
<dbReference type="EMBL" id="HE575321">
    <property type="protein sequence ID" value="CCC92043.1"/>
    <property type="molecule type" value="Genomic_DNA"/>
</dbReference>
<gene>
    <name evidence="2" type="ORF">TCIL3000_8_2620</name>
</gene>
<accession>G0URN1</accession>
<feature type="transmembrane region" description="Helical" evidence="1">
    <location>
        <begin position="93"/>
        <end position="123"/>
    </location>
</feature>
<protein>
    <submittedName>
        <fullName evidence="2">Uncharacterized protein</fullName>
    </submittedName>
</protein>
<evidence type="ECO:0000313" key="2">
    <source>
        <dbReference type="EMBL" id="CCC92043.1"/>
    </source>
</evidence>
<sequence>MFENAGGLQYNFCVLFFPLQQFQISSIDRRDVGTVEILMRFSKELSEEWCDRVPVREILCDEERREEPFKFLQMFTHDYQLPVRLYTLTKRKLFLLCFFHYSYLVSPSMIAHSSSFSFSFLLFF</sequence>
<reference evidence="2" key="1">
    <citation type="journal article" date="2012" name="Proc. Natl. Acad. Sci. U.S.A.">
        <title>Antigenic diversity is generated by distinct evolutionary mechanisms in African trypanosome species.</title>
        <authorList>
            <person name="Jackson A.P."/>
            <person name="Berry A."/>
            <person name="Aslett M."/>
            <person name="Allison H.C."/>
            <person name="Burton P."/>
            <person name="Vavrova-Anderson J."/>
            <person name="Brown R."/>
            <person name="Browne H."/>
            <person name="Corton N."/>
            <person name="Hauser H."/>
            <person name="Gamble J."/>
            <person name="Gilderthorp R."/>
            <person name="Marcello L."/>
            <person name="McQuillan J."/>
            <person name="Otto T.D."/>
            <person name="Quail M.A."/>
            <person name="Sanders M.J."/>
            <person name="van Tonder A."/>
            <person name="Ginger M.L."/>
            <person name="Field M.C."/>
            <person name="Barry J.D."/>
            <person name="Hertz-Fowler C."/>
            <person name="Berriman M."/>
        </authorList>
    </citation>
    <scope>NUCLEOTIDE SEQUENCE</scope>
    <source>
        <strain evidence="2">IL3000</strain>
    </source>
</reference>
<dbReference type="AlphaFoldDB" id="G0URN1"/>
<name>G0URN1_TRYCI</name>
<keyword evidence="1" id="KW-0472">Membrane</keyword>
<organism evidence="2">
    <name type="scientific">Trypanosoma congolense (strain IL3000)</name>
    <dbReference type="NCBI Taxonomy" id="1068625"/>
    <lineage>
        <taxon>Eukaryota</taxon>
        <taxon>Discoba</taxon>
        <taxon>Euglenozoa</taxon>
        <taxon>Kinetoplastea</taxon>
        <taxon>Metakinetoplastina</taxon>
        <taxon>Trypanosomatida</taxon>
        <taxon>Trypanosomatidae</taxon>
        <taxon>Trypanosoma</taxon>
        <taxon>Nannomonas</taxon>
    </lineage>
</organism>
<keyword evidence="1" id="KW-0812">Transmembrane</keyword>
<proteinExistence type="predicted"/>
<evidence type="ECO:0000256" key="1">
    <source>
        <dbReference type="SAM" id="Phobius"/>
    </source>
</evidence>